<dbReference type="Gene3D" id="3.20.20.70">
    <property type="entry name" value="Aldolase class I"/>
    <property type="match status" value="1"/>
</dbReference>
<dbReference type="PANTHER" id="PTHR43778:SF2">
    <property type="entry name" value="PYRUVATE CARBOXYLASE, MITOCHONDRIAL"/>
    <property type="match status" value="1"/>
</dbReference>
<keyword evidence="3" id="KW-1185">Reference proteome</keyword>
<dbReference type="PANTHER" id="PTHR43778">
    <property type="entry name" value="PYRUVATE CARBOXYLASE"/>
    <property type="match status" value="1"/>
</dbReference>
<protein>
    <recommendedName>
        <fullName evidence="1">Pyruvate carboxyltransferase domain-containing protein</fullName>
    </recommendedName>
</protein>
<dbReference type="Proteomes" id="UP001227964">
    <property type="component" value="Unassembled WGS sequence"/>
</dbReference>
<proteinExistence type="predicted"/>
<dbReference type="PROSITE" id="PS50991">
    <property type="entry name" value="PYR_CT"/>
    <property type="match status" value="1"/>
</dbReference>
<dbReference type="SUPFAM" id="SSF51569">
    <property type="entry name" value="Aldolase"/>
    <property type="match status" value="1"/>
</dbReference>
<organism evidence="2 3">
    <name type="scientific">Marinobacter azerbaijanicus</name>
    <dbReference type="NCBI Taxonomy" id="3050455"/>
    <lineage>
        <taxon>Bacteria</taxon>
        <taxon>Pseudomonadati</taxon>
        <taxon>Pseudomonadota</taxon>
        <taxon>Gammaproteobacteria</taxon>
        <taxon>Pseudomonadales</taxon>
        <taxon>Marinobacteraceae</taxon>
        <taxon>Marinobacter</taxon>
    </lineage>
</organism>
<dbReference type="SUPFAM" id="SSF89000">
    <property type="entry name" value="post-HMGL domain-like"/>
    <property type="match status" value="1"/>
</dbReference>
<sequence length="482" mass="54393">MKDIRFIDTTLRDGQLSLWAFNMRTGMMLPALKDMDEARFEAIEFFVPAIHLKKMTRDLGEDPWQWLKLGTKIARKTPLRLHGGYKSGLTKVPESISKLLIKKVVDHGITTTRMSNSWNDFDALGEEVVGLRKMGMETVVNIIYSVSPRHTDEYYVARAKAAAALSPYRICFKDVAGLLTPERLRELLPQIQAAVGKITLEFHCHCNNGLGPLNILEAVKLGIGHVHTAIPPLANASSNPSIINVEKNLRALGYSCDVDIARLKSVEEHFENIAKIEGFPVGVPLEYDQMQYQHQVPGGMISNLRYQLRQVGLEDRLDETLEEAGRVRADFGYPIMVTPLAQFVGSQAAINVITGERYRQVTDEVIQYAWGFWGREAIEVMDPDVRDKILNRARAKQLEKWSPSSLSVGEVRKKYGEHLSDEELILRAYVDDEAVRVARNAPVPQPYITSRQPLIKLIEQLTKSKANTYISLQRKGMSVLLK</sequence>
<dbReference type="InterPro" id="IPR000891">
    <property type="entry name" value="PYR_CT"/>
</dbReference>
<evidence type="ECO:0000259" key="1">
    <source>
        <dbReference type="PROSITE" id="PS50991"/>
    </source>
</evidence>
<accession>A0ABT7IGG2</accession>
<dbReference type="InterPro" id="IPR055268">
    <property type="entry name" value="PCB-like"/>
</dbReference>
<dbReference type="Pfam" id="PF00682">
    <property type="entry name" value="HMGL-like"/>
    <property type="match status" value="1"/>
</dbReference>
<reference evidence="2 3" key="1">
    <citation type="submission" date="2023-06" db="EMBL/GenBank/DDBJ databases">
        <title>Marinobacter azerbaijanicus a moderately halophilic, isolated from Urmia Lake in Azerbaijan region of Iran.</title>
        <authorList>
            <person name="Sanchez-Porro C."/>
            <person name="Aghdam E.M."/>
            <person name="Saheb S.M."/>
            <person name="Tarhriz V."/>
            <person name="Kazemi E."/>
            <person name="Ammozegar M.A."/>
            <person name="Ventosa A."/>
            <person name="Hejazi M.S."/>
        </authorList>
    </citation>
    <scope>NUCLEOTIDE SEQUENCE [LARGE SCALE GENOMIC DNA]</scope>
    <source>
        <strain evidence="2 3">TBZ242</strain>
    </source>
</reference>
<dbReference type="RefSeq" id="WP_285392896.1">
    <property type="nucleotide sequence ID" value="NZ_JASSVS010000012.1"/>
</dbReference>
<comment type="caution">
    <text evidence="2">The sequence shown here is derived from an EMBL/GenBank/DDBJ whole genome shotgun (WGS) entry which is preliminary data.</text>
</comment>
<feature type="domain" description="Pyruvate carboxyltransferase" evidence="1">
    <location>
        <begin position="4"/>
        <end position="264"/>
    </location>
</feature>
<evidence type="ECO:0000313" key="2">
    <source>
        <dbReference type="EMBL" id="MDL0433250.1"/>
    </source>
</evidence>
<evidence type="ECO:0000313" key="3">
    <source>
        <dbReference type="Proteomes" id="UP001227964"/>
    </source>
</evidence>
<dbReference type="Pfam" id="PF02436">
    <property type="entry name" value="PYC_OADA"/>
    <property type="match status" value="1"/>
</dbReference>
<gene>
    <name evidence="2" type="ORF">QPM17_19090</name>
</gene>
<dbReference type="InterPro" id="IPR013785">
    <property type="entry name" value="Aldolase_TIM"/>
</dbReference>
<dbReference type="EMBL" id="JASSVS010000012">
    <property type="protein sequence ID" value="MDL0433250.1"/>
    <property type="molecule type" value="Genomic_DNA"/>
</dbReference>
<dbReference type="InterPro" id="IPR003379">
    <property type="entry name" value="Carboxylase_cons_dom"/>
</dbReference>
<name>A0ABT7IGG2_9GAMM</name>